<evidence type="ECO:0000256" key="3">
    <source>
        <dbReference type="ARBA" id="ARBA00023002"/>
    </source>
</evidence>
<dbReference type="AlphaFoldDB" id="E0IC01"/>
<dbReference type="SUPFAM" id="SSF53597">
    <property type="entry name" value="Dihydrofolate reductase-like"/>
    <property type="match status" value="1"/>
</dbReference>
<dbReference type="Proteomes" id="UP000005387">
    <property type="component" value="Unassembled WGS sequence"/>
</dbReference>
<proteinExistence type="predicted"/>
<protein>
    <submittedName>
        <fullName evidence="5">Bifunctional deaminase-reductase domain protein</fullName>
    </submittedName>
</protein>
<evidence type="ECO:0000256" key="2">
    <source>
        <dbReference type="ARBA" id="ARBA00022857"/>
    </source>
</evidence>
<accession>E0IC01</accession>
<reference evidence="5 6" key="1">
    <citation type="submission" date="2010-07" db="EMBL/GenBank/DDBJ databases">
        <title>The draft genome of Paenibacillus curdlanolyticus YK9.</title>
        <authorList>
            <consortium name="US DOE Joint Genome Institute (JGI-PGF)"/>
            <person name="Lucas S."/>
            <person name="Copeland A."/>
            <person name="Lapidus A."/>
            <person name="Cheng J.-F."/>
            <person name="Bruce D."/>
            <person name="Goodwin L."/>
            <person name="Pitluck S."/>
            <person name="Land M.L."/>
            <person name="Hauser L."/>
            <person name="Chang Y.-J."/>
            <person name="Jeffries C."/>
            <person name="Anderson I.J."/>
            <person name="Johnson E."/>
            <person name="Loganathan U."/>
            <person name="Mulhopadhyay B."/>
            <person name="Kyrpides N."/>
            <person name="Woyke T.J."/>
        </authorList>
    </citation>
    <scope>NUCLEOTIDE SEQUENCE [LARGE SCALE GENOMIC DNA]</scope>
    <source>
        <strain evidence="5 6">YK9</strain>
    </source>
</reference>
<evidence type="ECO:0000256" key="1">
    <source>
        <dbReference type="ARBA" id="ARBA00005104"/>
    </source>
</evidence>
<name>E0IC01_9BACL</name>
<dbReference type="eggNOG" id="COG1985">
    <property type="taxonomic scope" value="Bacteria"/>
</dbReference>
<dbReference type="PANTHER" id="PTHR38011">
    <property type="entry name" value="DIHYDROFOLATE REDUCTASE FAMILY PROTEIN (AFU_ORTHOLOGUE AFUA_8G06820)"/>
    <property type="match status" value="1"/>
</dbReference>
<dbReference type="GO" id="GO:0009231">
    <property type="term" value="P:riboflavin biosynthetic process"/>
    <property type="evidence" value="ECO:0007669"/>
    <property type="project" value="InterPro"/>
</dbReference>
<feature type="domain" description="Bacterial bifunctional deaminase-reductase C-terminal" evidence="4">
    <location>
        <begin position="4"/>
        <end position="200"/>
    </location>
</feature>
<dbReference type="Pfam" id="PF01872">
    <property type="entry name" value="RibD_C"/>
    <property type="match status" value="1"/>
</dbReference>
<sequence>MKTTVFSQISIDGKLTLGAGSSSKQLFTLFSNQDIEFIHQFRGHVQGIMVGKNTIHNDNPFLTNRYEENKNPIRIVPTATMDIDLDSNILSDDGRTIIVTTELGKDDDKIEQIRARGKDCIVCGHDKVDFAELFRRLESEFGITDLMVEGGGFLNWHVFDQDLADEIILMQLPIIIGGADNITLADGEGYRDLAFAKKYKIVEVEPRENYTLMRYQKAI</sequence>
<keyword evidence="2" id="KW-0521">NADP</keyword>
<dbReference type="OrthoDB" id="9800865at2"/>
<dbReference type="EMBL" id="AEDD01000008">
    <property type="protein sequence ID" value="EFM10231.1"/>
    <property type="molecule type" value="Genomic_DNA"/>
</dbReference>
<keyword evidence="6" id="KW-1185">Reference proteome</keyword>
<dbReference type="InterPro" id="IPR024072">
    <property type="entry name" value="DHFR-like_dom_sf"/>
</dbReference>
<dbReference type="STRING" id="717606.PaecuDRAFT_3190"/>
<comment type="pathway">
    <text evidence="1">Cofactor biosynthesis; riboflavin biosynthesis.</text>
</comment>
<dbReference type="InterPro" id="IPR050765">
    <property type="entry name" value="Riboflavin_Biosynth_HTPR"/>
</dbReference>
<dbReference type="GO" id="GO:0008703">
    <property type="term" value="F:5-amino-6-(5-phosphoribosylamino)uracil reductase activity"/>
    <property type="evidence" value="ECO:0007669"/>
    <property type="project" value="InterPro"/>
</dbReference>
<gene>
    <name evidence="5" type="ORF">PaecuDRAFT_3190</name>
</gene>
<dbReference type="InterPro" id="IPR002734">
    <property type="entry name" value="RibDG_C"/>
</dbReference>
<evidence type="ECO:0000313" key="5">
    <source>
        <dbReference type="EMBL" id="EFM10231.1"/>
    </source>
</evidence>
<organism evidence="5 6">
    <name type="scientific">Paenibacillus curdlanolyticus YK9</name>
    <dbReference type="NCBI Taxonomy" id="717606"/>
    <lineage>
        <taxon>Bacteria</taxon>
        <taxon>Bacillati</taxon>
        <taxon>Bacillota</taxon>
        <taxon>Bacilli</taxon>
        <taxon>Bacillales</taxon>
        <taxon>Paenibacillaceae</taxon>
        <taxon>Paenibacillus</taxon>
    </lineage>
</organism>
<evidence type="ECO:0000313" key="6">
    <source>
        <dbReference type="Proteomes" id="UP000005387"/>
    </source>
</evidence>
<dbReference type="PANTHER" id="PTHR38011:SF7">
    <property type="entry name" value="2,5-DIAMINO-6-RIBOSYLAMINO-4(3H)-PYRIMIDINONE 5'-PHOSPHATE REDUCTASE"/>
    <property type="match status" value="1"/>
</dbReference>
<keyword evidence="3" id="KW-0560">Oxidoreductase</keyword>
<evidence type="ECO:0000259" key="4">
    <source>
        <dbReference type="Pfam" id="PF01872"/>
    </source>
</evidence>
<dbReference type="RefSeq" id="WP_006039178.1">
    <property type="nucleotide sequence ID" value="NZ_AEDD01000008.1"/>
</dbReference>
<dbReference type="Gene3D" id="3.40.430.10">
    <property type="entry name" value="Dihydrofolate Reductase, subunit A"/>
    <property type="match status" value="1"/>
</dbReference>